<dbReference type="InterPro" id="IPR013083">
    <property type="entry name" value="Znf_RING/FYVE/PHD"/>
</dbReference>
<keyword evidence="1" id="KW-0863">Zinc-finger</keyword>
<gene>
    <name evidence="3" type="ORF">NDN08_000924</name>
</gene>
<dbReference type="PROSITE" id="PS50089">
    <property type="entry name" value="ZF_RING_2"/>
    <property type="match status" value="1"/>
</dbReference>
<dbReference type="GO" id="GO:0008270">
    <property type="term" value="F:zinc ion binding"/>
    <property type="evidence" value="ECO:0007669"/>
    <property type="project" value="UniProtKB-KW"/>
</dbReference>
<reference evidence="3 4" key="1">
    <citation type="journal article" date="2023" name="Nat. Commun.">
        <title>Origin of minicircular mitochondrial genomes in red algae.</title>
        <authorList>
            <person name="Lee Y."/>
            <person name="Cho C.H."/>
            <person name="Lee Y.M."/>
            <person name="Park S.I."/>
            <person name="Yang J.H."/>
            <person name="West J.A."/>
            <person name="Bhattacharya D."/>
            <person name="Yoon H.S."/>
        </authorList>
    </citation>
    <scope>NUCLEOTIDE SEQUENCE [LARGE SCALE GENOMIC DNA]</scope>
    <source>
        <strain evidence="3 4">CCMP1338</strain>
        <tissue evidence="3">Whole cell</tissue>
    </source>
</reference>
<sequence>MEGKNILDFDVWKKSKKSSVKNDQLLTLDSELRRVRKIVKNCSKALTNATEKVQSIYKTFEGYEALHRFPVSVVGKANDVIETCGKMNSDTESCMGMLDSLQVPSNSSLNWEEVSVLKKLRENKLSVRILLLQVQSKTHVQETFMINTIAAHAQNRLDELNKTVERYCGDLSIKDTNSDYSLQSDLCDKLSELEDMHLDWRAGRNHSWSDVQGRKKRMVRTLIVLIDAESGLRSKLDVLGARGGGYCVVCETDYELRTSPCGHVCCKACWSDWLEKSETCPMCRRAVSGRELRDLLQHEERSRHQDRVDLNYVSRKIQRLRT</sequence>
<dbReference type="EMBL" id="JAMWBK010000006">
    <property type="protein sequence ID" value="KAJ8904406.1"/>
    <property type="molecule type" value="Genomic_DNA"/>
</dbReference>
<dbReference type="SMART" id="SM00184">
    <property type="entry name" value="RING"/>
    <property type="match status" value="1"/>
</dbReference>
<accession>A0AAV8UV17</accession>
<evidence type="ECO:0000256" key="1">
    <source>
        <dbReference type="PROSITE-ProRule" id="PRU00175"/>
    </source>
</evidence>
<keyword evidence="1" id="KW-0479">Metal-binding</keyword>
<comment type="caution">
    <text evidence="3">The sequence shown here is derived from an EMBL/GenBank/DDBJ whole genome shotgun (WGS) entry which is preliminary data.</text>
</comment>
<dbReference type="AlphaFoldDB" id="A0AAV8UV17"/>
<dbReference type="Pfam" id="PF13920">
    <property type="entry name" value="zf-C3HC4_3"/>
    <property type="match status" value="1"/>
</dbReference>
<dbReference type="SUPFAM" id="SSF57850">
    <property type="entry name" value="RING/U-box"/>
    <property type="match status" value="1"/>
</dbReference>
<keyword evidence="1" id="KW-0862">Zinc</keyword>
<evidence type="ECO:0000313" key="3">
    <source>
        <dbReference type="EMBL" id="KAJ8904406.1"/>
    </source>
</evidence>
<dbReference type="Proteomes" id="UP001157974">
    <property type="component" value="Unassembled WGS sequence"/>
</dbReference>
<protein>
    <recommendedName>
        <fullName evidence="2">RING-type domain-containing protein</fullName>
    </recommendedName>
</protein>
<name>A0AAV8UV17_9RHOD</name>
<dbReference type="Gene3D" id="3.30.40.10">
    <property type="entry name" value="Zinc/RING finger domain, C3HC4 (zinc finger)"/>
    <property type="match status" value="1"/>
</dbReference>
<evidence type="ECO:0000313" key="4">
    <source>
        <dbReference type="Proteomes" id="UP001157974"/>
    </source>
</evidence>
<feature type="domain" description="RING-type" evidence="2">
    <location>
        <begin position="247"/>
        <end position="284"/>
    </location>
</feature>
<dbReference type="InterPro" id="IPR001841">
    <property type="entry name" value="Znf_RING"/>
</dbReference>
<organism evidence="3 4">
    <name type="scientific">Rhodosorus marinus</name>
    <dbReference type="NCBI Taxonomy" id="101924"/>
    <lineage>
        <taxon>Eukaryota</taxon>
        <taxon>Rhodophyta</taxon>
        <taxon>Stylonematophyceae</taxon>
        <taxon>Stylonematales</taxon>
        <taxon>Stylonemataceae</taxon>
        <taxon>Rhodosorus</taxon>
    </lineage>
</organism>
<keyword evidence="4" id="KW-1185">Reference proteome</keyword>
<evidence type="ECO:0000259" key="2">
    <source>
        <dbReference type="PROSITE" id="PS50089"/>
    </source>
</evidence>
<proteinExistence type="predicted"/>